<dbReference type="SFLD" id="SFLDS00029">
    <property type="entry name" value="Radical_SAM"/>
    <property type="match status" value="1"/>
</dbReference>
<dbReference type="AlphaFoldDB" id="A0A8J8MA79"/>
<keyword evidence="3" id="KW-0949">S-adenosyl-L-methionine</keyword>
<evidence type="ECO:0000313" key="8">
    <source>
        <dbReference type="EMBL" id="QUH29219.1"/>
    </source>
</evidence>
<keyword evidence="6" id="KW-0411">Iron-sulfur</keyword>
<dbReference type="GO" id="GO:0046872">
    <property type="term" value="F:metal ion binding"/>
    <property type="evidence" value="ECO:0007669"/>
    <property type="project" value="UniProtKB-KW"/>
</dbReference>
<dbReference type="InterPro" id="IPR013785">
    <property type="entry name" value="Aldolase_TIM"/>
</dbReference>
<dbReference type="SUPFAM" id="SSF102114">
    <property type="entry name" value="Radical SAM enzymes"/>
    <property type="match status" value="1"/>
</dbReference>
<dbReference type="GO" id="GO:0016491">
    <property type="term" value="F:oxidoreductase activity"/>
    <property type="evidence" value="ECO:0007669"/>
    <property type="project" value="InterPro"/>
</dbReference>
<name>A0A8J8MA79_9FIRM</name>
<protein>
    <submittedName>
        <fullName evidence="8">SPASM domain-containing protein</fullName>
    </submittedName>
</protein>
<feature type="domain" description="Radical SAM core" evidence="7">
    <location>
        <begin position="87"/>
        <end position="318"/>
    </location>
</feature>
<dbReference type="Proteomes" id="UP000677305">
    <property type="component" value="Chromosome"/>
</dbReference>
<dbReference type="NCBIfam" id="TIGR04085">
    <property type="entry name" value="rSAM_more_4Fe4S"/>
    <property type="match status" value="1"/>
</dbReference>
<dbReference type="InterPro" id="IPR023867">
    <property type="entry name" value="Sulphatase_maturase_rSAM"/>
</dbReference>
<evidence type="ECO:0000256" key="5">
    <source>
        <dbReference type="ARBA" id="ARBA00023004"/>
    </source>
</evidence>
<dbReference type="InterPro" id="IPR058240">
    <property type="entry name" value="rSAM_sf"/>
</dbReference>
<evidence type="ECO:0000313" key="9">
    <source>
        <dbReference type="Proteomes" id="UP000677305"/>
    </source>
</evidence>
<dbReference type="Pfam" id="PF04055">
    <property type="entry name" value="Radical_SAM"/>
    <property type="match status" value="1"/>
</dbReference>
<dbReference type="InterPro" id="IPR007197">
    <property type="entry name" value="rSAM"/>
</dbReference>
<dbReference type="KEGG" id="vgu:HYG85_09890"/>
<dbReference type="UniPathway" id="UPA00782"/>
<evidence type="ECO:0000256" key="3">
    <source>
        <dbReference type="ARBA" id="ARBA00022691"/>
    </source>
</evidence>
<dbReference type="EMBL" id="CP058561">
    <property type="protein sequence ID" value="QUH29219.1"/>
    <property type="molecule type" value="Genomic_DNA"/>
</dbReference>
<organism evidence="8 9">
    <name type="scientific">Vallitalea guaymasensis</name>
    <dbReference type="NCBI Taxonomy" id="1185412"/>
    <lineage>
        <taxon>Bacteria</taxon>
        <taxon>Bacillati</taxon>
        <taxon>Bacillota</taxon>
        <taxon>Clostridia</taxon>
        <taxon>Lachnospirales</taxon>
        <taxon>Vallitaleaceae</taxon>
        <taxon>Vallitalea</taxon>
    </lineage>
</organism>
<dbReference type="Gene3D" id="3.20.20.70">
    <property type="entry name" value="Aldolase class I"/>
    <property type="match status" value="1"/>
</dbReference>
<dbReference type="PROSITE" id="PS51918">
    <property type="entry name" value="RADICAL_SAM"/>
    <property type="match status" value="1"/>
</dbReference>
<evidence type="ECO:0000256" key="4">
    <source>
        <dbReference type="ARBA" id="ARBA00022723"/>
    </source>
</evidence>
<keyword evidence="5" id="KW-0408">Iron</keyword>
<dbReference type="SFLD" id="SFLDG01384">
    <property type="entry name" value="thioether_bond_formation_requi"/>
    <property type="match status" value="1"/>
</dbReference>
<reference evidence="8 9" key="1">
    <citation type="submission" date="2020-07" db="EMBL/GenBank/DDBJ databases">
        <title>Vallitalea guaymasensis genome.</title>
        <authorList>
            <person name="Postec A."/>
        </authorList>
    </citation>
    <scope>NUCLEOTIDE SEQUENCE [LARGE SCALE GENOMIC DNA]</scope>
    <source>
        <strain evidence="8 9">Ra1766G1</strain>
    </source>
</reference>
<dbReference type="RefSeq" id="WP_212693335.1">
    <property type="nucleotide sequence ID" value="NZ_CP058561.1"/>
</dbReference>
<gene>
    <name evidence="8" type="ORF">HYG85_09890</name>
</gene>
<accession>A0A8J8MA79</accession>
<keyword evidence="9" id="KW-1185">Reference proteome</keyword>
<dbReference type="SFLD" id="SFLDG01386">
    <property type="entry name" value="main_SPASM_domain-containing"/>
    <property type="match status" value="1"/>
</dbReference>
<keyword evidence="4" id="KW-0479">Metal-binding</keyword>
<dbReference type="SFLD" id="SFLDG01067">
    <property type="entry name" value="SPASM/twitch_domain_containing"/>
    <property type="match status" value="1"/>
</dbReference>
<dbReference type="CDD" id="cd01335">
    <property type="entry name" value="Radical_SAM"/>
    <property type="match status" value="1"/>
</dbReference>
<proteinExistence type="predicted"/>
<dbReference type="GO" id="GO:0051539">
    <property type="term" value="F:4 iron, 4 sulfur cluster binding"/>
    <property type="evidence" value="ECO:0007669"/>
    <property type="project" value="UniProtKB-KW"/>
</dbReference>
<dbReference type="PANTHER" id="PTHR43787">
    <property type="entry name" value="FEMO COFACTOR BIOSYNTHESIS PROTEIN NIFB-RELATED"/>
    <property type="match status" value="1"/>
</dbReference>
<comment type="cofactor">
    <cofactor evidence="1">
        <name>[4Fe-4S] cluster</name>
        <dbReference type="ChEBI" id="CHEBI:49883"/>
    </cofactor>
</comment>
<evidence type="ECO:0000259" key="7">
    <source>
        <dbReference type="PROSITE" id="PS51918"/>
    </source>
</evidence>
<evidence type="ECO:0000256" key="1">
    <source>
        <dbReference type="ARBA" id="ARBA00001966"/>
    </source>
</evidence>
<dbReference type="InterPro" id="IPR023885">
    <property type="entry name" value="4Fe4S-binding_SPASM_dom"/>
</dbReference>
<evidence type="ECO:0000256" key="2">
    <source>
        <dbReference type="ARBA" id="ARBA00022485"/>
    </source>
</evidence>
<dbReference type="PANTHER" id="PTHR43787:SF3">
    <property type="entry name" value="ARYLSULFATASE REGULATORY PROTEIN"/>
    <property type="match status" value="1"/>
</dbReference>
<keyword evidence="2" id="KW-0004">4Fe-4S</keyword>
<sequence>MRYKQSIFNIEIDNIENGKKLFFNSSNCSYVVLDEKYIDYLYNVDTKNINIREDEIGRKLYEQGFIVNYELDEIELIKFKSNLAKYQQKSYNYTIALTLDCNMACPYCYEKKNNIYMSKEVSDKIIDHIDKQIISGIKNISITWYGGEPLLAIDLIKKMSKKIISMCNEKELNYTANIVTNGLLLTEEMAKTLLEYKVTFAQVTIDGLEKTHNNRRITIDGSNSFKTIIKNIKNACNIISIAVRINTDIDNQNEIPQLITYLHSVLPNDRVKIYVAPVEDKKNDGYEGCLNFIDFANFQTNIFNSFLTKESVNKFFPSPISVACGAQCINSAVIDPNGDVFKCWEQVGLTKFKIGNIVEGDNNVINLIKFVNMEIPHECYKCKFLPLCLGGCPHARMYNNNSAACTRNAASIKTILLKYYNAWCDKKITEG</sequence>
<evidence type="ECO:0000256" key="6">
    <source>
        <dbReference type="ARBA" id="ARBA00023014"/>
    </source>
</evidence>